<dbReference type="InterPro" id="IPR000477">
    <property type="entry name" value="RT_dom"/>
</dbReference>
<accession>A0A5B6V7G0</accession>
<protein>
    <submittedName>
        <fullName evidence="2">RNA-directed DNA polymerase-like protein</fullName>
    </submittedName>
</protein>
<evidence type="ECO:0000313" key="2">
    <source>
        <dbReference type="EMBL" id="KAA3465100.1"/>
    </source>
</evidence>
<dbReference type="PANTHER" id="PTHR24559:SF457">
    <property type="entry name" value="RNA-DIRECTED DNA POLYMERASE HOMOLOG"/>
    <property type="match status" value="1"/>
</dbReference>
<dbReference type="Pfam" id="PF00078">
    <property type="entry name" value="RVT_1"/>
    <property type="match status" value="1"/>
</dbReference>
<keyword evidence="2" id="KW-0548">Nucleotidyltransferase</keyword>
<dbReference type="EMBL" id="SMMG02000007">
    <property type="protein sequence ID" value="KAA3465100.1"/>
    <property type="molecule type" value="Genomic_DNA"/>
</dbReference>
<keyword evidence="2" id="KW-0695">RNA-directed DNA polymerase</keyword>
<dbReference type="GO" id="GO:0003964">
    <property type="term" value="F:RNA-directed DNA polymerase activity"/>
    <property type="evidence" value="ECO:0007669"/>
    <property type="project" value="UniProtKB-KW"/>
</dbReference>
<dbReference type="SUPFAM" id="SSF56672">
    <property type="entry name" value="DNA/RNA polymerases"/>
    <property type="match status" value="1"/>
</dbReference>
<keyword evidence="2" id="KW-0808">Transferase</keyword>
<dbReference type="OrthoDB" id="1423731at2759"/>
<comment type="caution">
    <text evidence="2">The sequence shown here is derived from an EMBL/GenBank/DDBJ whole genome shotgun (WGS) entry which is preliminary data.</text>
</comment>
<name>A0A5B6V7G0_9ROSI</name>
<feature type="domain" description="Reverse transcriptase" evidence="1">
    <location>
        <begin position="85"/>
        <end position="184"/>
    </location>
</feature>
<reference evidence="3" key="1">
    <citation type="journal article" date="2019" name="Plant Biotechnol. J.">
        <title>Genome sequencing of the Australian wild diploid species Gossypium australe highlights disease resistance and delayed gland morphogenesis.</title>
        <authorList>
            <person name="Cai Y."/>
            <person name="Cai X."/>
            <person name="Wang Q."/>
            <person name="Wang P."/>
            <person name="Zhang Y."/>
            <person name="Cai C."/>
            <person name="Xu Y."/>
            <person name="Wang K."/>
            <person name="Zhou Z."/>
            <person name="Wang C."/>
            <person name="Geng S."/>
            <person name="Li B."/>
            <person name="Dong Q."/>
            <person name="Hou Y."/>
            <person name="Wang H."/>
            <person name="Ai P."/>
            <person name="Liu Z."/>
            <person name="Yi F."/>
            <person name="Sun M."/>
            <person name="An G."/>
            <person name="Cheng J."/>
            <person name="Zhang Y."/>
            <person name="Shi Q."/>
            <person name="Xie Y."/>
            <person name="Shi X."/>
            <person name="Chang Y."/>
            <person name="Huang F."/>
            <person name="Chen Y."/>
            <person name="Hong S."/>
            <person name="Mi L."/>
            <person name="Sun Q."/>
            <person name="Zhang L."/>
            <person name="Zhou B."/>
            <person name="Peng R."/>
            <person name="Zhang X."/>
            <person name="Liu F."/>
        </authorList>
    </citation>
    <scope>NUCLEOTIDE SEQUENCE [LARGE SCALE GENOMIC DNA]</scope>
    <source>
        <strain evidence="3">cv. PA1801</strain>
    </source>
</reference>
<dbReference type="AlphaFoldDB" id="A0A5B6V7G0"/>
<dbReference type="InterPro" id="IPR043128">
    <property type="entry name" value="Rev_trsase/Diguanyl_cyclase"/>
</dbReference>
<organism evidence="2 3">
    <name type="scientific">Gossypium australe</name>
    <dbReference type="NCBI Taxonomy" id="47621"/>
    <lineage>
        <taxon>Eukaryota</taxon>
        <taxon>Viridiplantae</taxon>
        <taxon>Streptophyta</taxon>
        <taxon>Embryophyta</taxon>
        <taxon>Tracheophyta</taxon>
        <taxon>Spermatophyta</taxon>
        <taxon>Magnoliopsida</taxon>
        <taxon>eudicotyledons</taxon>
        <taxon>Gunneridae</taxon>
        <taxon>Pentapetalae</taxon>
        <taxon>rosids</taxon>
        <taxon>malvids</taxon>
        <taxon>Malvales</taxon>
        <taxon>Malvaceae</taxon>
        <taxon>Malvoideae</taxon>
        <taxon>Gossypium</taxon>
    </lineage>
</organism>
<dbReference type="Gene3D" id="3.30.70.270">
    <property type="match status" value="1"/>
</dbReference>
<dbReference type="InterPro" id="IPR043502">
    <property type="entry name" value="DNA/RNA_pol_sf"/>
</dbReference>
<sequence>MLGNLSINAIFEEAIEENLSGICPSIPGSVLNNWTAEEIPQDMCLDEHQDFEDDRDCNLSPDLLKMVEQEEKQILPHKESVEIEECKDLNKASPKDNFSLPHIDILVDSTAGYSLLSFMDGFSGYNQMKMHLEDMEKTTIVTMWGTFCYKVMPFGLKNARVTYQRAMVILFHDMMLKEIEVYVDE</sequence>
<proteinExistence type="predicted"/>
<dbReference type="PANTHER" id="PTHR24559">
    <property type="entry name" value="TRANSPOSON TY3-I GAG-POL POLYPROTEIN"/>
    <property type="match status" value="1"/>
</dbReference>
<keyword evidence="3" id="KW-1185">Reference proteome</keyword>
<dbReference type="Proteomes" id="UP000325315">
    <property type="component" value="Unassembled WGS sequence"/>
</dbReference>
<gene>
    <name evidence="2" type="ORF">EPI10_000301</name>
</gene>
<dbReference type="InterPro" id="IPR053134">
    <property type="entry name" value="RNA-dir_DNA_polymerase"/>
</dbReference>
<evidence type="ECO:0000313" key="3">
    <source>
        <dbReference type="Proteomes" id="UP000325315"/>
    </source>
</evidence>
<dbReference type="Gene3D" id="3.10.10.10">
    <property type="entry name" value="HIV Type 1 Reverse Transcriptase, subunit A, domain 1"/>
    <property type="match status" value="1"/>
</dbReference>
<dbReference type="CDD" id="cd01647">
    <property type="entry name" value="RT_LTR"/>
    <property type="match status" value="1"/>
</dbReference>
<evidence type="ECO:0000259" key="1">
    <source>
        <dbReference type="Pfam" id="PF00078"/>
    </source>
</evidence>